<organism evidence="1 2">
    <name type="scientific">Paracoccus yeei</name>
    <dbReference type="NCBI Taxonomy" id="147645"/>
    <lineage>
        <taxon>Bacteria</taxon>
        <taxon>Pseudomonadati</taxon>
        <taxon>Pseudomonadota</taxon>
        <taxon>Alphaproteobacteria</taxon>
        <taxon>Rhodobacterales</taxon>
        <taxon>Paracoccaceae</taxon>
        <taxon>Paracoccus</taxon>
    </lineage>
</organism>
<name>A0A1V0GSM1_9RHOB</name>
<evidence type="ECO:0000313" key="1">
    <source>
        <dbReference type="EMBL" id="ARC36837.1"/>
    </source>
</evidence>
<gene>
    <name evidence="1" type="ORF">A6J80_11005</name>
</gene>
<dbReference type="AlphaFoldDB" id="A0A1V0GSM1"/>
<keyword evidence="2" id="KW-1185">Reference proteome</keyword>
<reference evidence="1" key="1">
    <citation type="submission" date="2017-12" db="EMBL/GenBank/DDBJ databases">
        <title>FDA dAtabase for Regulatory Grade micrObial Sequences (FDA-ARGOS): Supporting development and validation of Infectious Disease Dx tests.</title>
        <authorList>
            <person name="Campos J."/>
            <person name="Goldberg B."/>
            <person name="Tallon L."/>
            <person name="Sadzewicz L."/>
            <person name="Sengamalay N."/>
            <person name="Ott S."/>
            <person name="Godinez A."/>
            <person name="Nagaraj S."/>
            <person name="Vyas G."/>
            <person name="Aluvathingal J."/>
            <person name="Nadendla S."/>
            <person name="Geyer C."/>
            <person name="Nandy P."/>
            <person name="Hobson J."/>
            <person name="Sichtig H."/>
        </authorList>
    </citation>
    <scope>NUCLEOTIDE SEQUENCE</scope>
    <source>
        <strain evidence="1">FDAARGOS_252</strain>
    </source>
</reference>
<proteinExistence type="predicted"/>
<dbReference type="KEGG" id="pye:A6J80_11005"/>
<dbReference type="RefSeq" id="WP_080621519.1">
    <property type="nucleotide sequence ID" value="NZ_CAWMZI010000001.1"/>
</dbReference>
<accession>A0A1V0GSM1</accession>
<dbReference type="EMBL" id="CP020442">
    <property type="protein sequence ID" value="ARC36837.1"/>
    <property type="molecule type" value="Genomic_DNA"/>
</dbReference>
<evidence type="ECO:0000313" key="2">
    <source>
        <dbReference type="Proteomes" id="UP000191257"/>
    </source>
</evidence>
<protein>
    <submittedName>
        <fullName evidence="1">Uncharacterized protein</fullName>
    </submittedName>
</protein>
<dbReference type="Proteomes" id="UP000191257">
    <property type="component" value="Chromosome"/>
</dbReference>
<sequence length="431" mass="48166">MPDLDDLLGRVMTWAEPQYLQLRKAREDALQPGAALEDTDLWPLLLLIDSERRQVPRLIMDRVRAQKLHLVEGFSLADVEASLLLPAWQKARFRTSGCAVIALPMPALVALPRGRRQLELVEARLFEALRLWTFALRPSIEFLCANSKSLSNSYPSHIDYIAAHAPDVVAISATPGRQKASTDAKARDARNVEAHSVLRDFLDQLGREGRRSRVSFATEGAELPFFGDALADRMLRRTRALLPTGVSPVPKRYAILYLRVINTLSKGRRLAQLAFEQRPRDMRAYEEGMEKLGPLAMPEVLAAPDMFGNRLHAAAGRVYQAQLARRLVQPPTLREADRLTAAEMATLAFLADIDPYQISAQHVLLRPEIWAAREVGAQAFLRRDGDGRRMAALQHLLADDTMPTAAVLEQPLMPELASIAGTIRELCRIFP</sequence>